<dbReference type="Proteomes" id="UP000325116">
    <property type="component" value="Unassembled WGS sequence"/>
</dbReference>
<feature type="repeat" description="TPR" evidence="1">
    <location>
        <begin position="70"/>
        <end position="103"/>
    </location>
</feature>
<keyword evidence="2" id="KW-0472">Membrane</keyword>
<protein>
    <submittedName>
        <fullName evidence="3">Uncharacterized protein</fullName>
    </submittedName>
</protein>
<feature type="transmembrane region" description="Helical" evidence="2">
    <location>
        <begin position="138"/>
        <end position="160"/>
    </location>
</feature>
<keyword evidence="2" id="KW-0812">Transmembrane</keyword>
<keyword evidence="1" id="KW-0802">TPR repeat</keyword>
<evidence type="ECO:0000313" key="3">
    <source>
        <dbReference type="EMBL" id="TXJ11753.1"/>
    </source>
</evidence>
<evidence type="ECO:0000256" key="2">
    <source>
        <dbReference type="SAM" id="Phobius"/>
    </source>
</evidence>
<name>A0A5C8CGE7_9SPIR</name>
<comment type="caution">
    <text evidence="3">The sequence shown here is derived from an EMBL/GenBank/DDBJ whole genome shotgun (WGS) entry which is preliminary data.</text>
</comment>
<dbReference type="Gene3D" id="1.25.40.10">
    <property type="entry name" value="Tetratricopeptide repeat domain"/>
    <property type="match status" value="1"/>
</dbReference>
<organism evidence="3 4">
    <name type="scientific">Brachyspira aalborgi</name>
    <dbReference type="NCBI Taxonomy" id="29522"/>
    <lineage>
        <taxon>Bacteria</taxon>
        <taxon>Pseudomonadati</taxon>
        <taxon>Spirochaetota</taxon>
        <taxon>Spirochaetia</taxon>
        <taxon>Brachyspirales</taxon>
        <taxon>Brachyspiraceae</taxon>
        <taxon>Brachyspira</taxon>
    </lineage>
</organism>
<dbReference type="RefSeq" id="WP_147758662.1">
    <property type="nucleotide sequence ID" value="NZ_SAXT01000005.1"/>
</dbReference>
<reference evidence="3 4" key="1">
    <citation type="journal article" date="1992" name="Lakartidningen">
        <title>[Penicillin V and not amoxicillin is the first choice preparation in acute otitis].</title>
        <authorList>
            <person name="Kamme C."/>
            <person name="Lundgren K."/>
            <person name="Prellner K."/>
        </authorList>
    </citation>
    <scope>NUCLEOTIDE SEQUENCE [LARGE SCALE GENOMIC DNA]</scope>
    <source>
        <strain evidence="3 4">W1</strain>
    </source>
</reference>
<dbReference type="SUPFAM" id="SSF48452">
    <property type="entry name" value="TPR-like"/>
    <property type="match status" value="1"/>
</dbReference>
<dbReference type="EMBL" id="SAXT01000005">
    <property type="protein sequence ID" value="TXJ11753.1"/>
    <property type="molecule type" value="Genomic_DNA"/>
</dbReference>
<dbReference type="AlphaFoldDB" id="A0A5C8CGE7"/>
<evidence type="ECO:0000256" key="1">
    <source>
        <dbReference type="PROSITE-ProRule" id="PRU00339"/>
    </source>
</evidence>
<dbReference type="PROSITE" id="PS50005">
    <property type="entry name" value="TPR"/>
    <property type="match status" value="1"/>
</dbReference>
<evidence type="ECO:0000313" key="4">
    <source>
        <dbReference type="Proteomes" id="UP000325116"/>
    </source>
</evidence>
<accession>A0A5C8CGE7</accession>
<proteinExistence type="predicted"/>
<dbReference type="InterPro" id="IPR019734">
    <property type="entry name" value="TPR_rpt"/>
</dbReference>
<sequence length="370" mass="42504">MKNNISSNAYKLIKRKKYKKAKNYLLNNTSKLNHNAEALSMLAFANIFLKDFSAAEEVSRKALREDSFCINATLAKGYISLYNGHRENALREYFRILDLSPDNKIASDNIERIRFLTNNAKGNEIKPRPYLLGKKEFSILKFLIIIPIVFILSLGSYLIIDRVYPMIKYVLLDREQKELREKLENVYLFEGLEEGKIPESAKSPTYSPREVAEMFDKAKKNMRSASVNEAVMIINGALESDINDYLKERFRVLKNFVIAPDYNIFKESPNYLTVVKNYNLYEGGFIKWKADVSGISKTNIDGIPKNKARLLIYDNNGKEIVGVADLIYSQNISLETKSHIEVYAKILGYDNLSRAVLLDTQIIKHLPNKK</sequence>
<gene>
    <name evidence="3" type="ORF">EPJ80_08560</name>
</gene>
<dbReference type="InterPro" id="IPR011990">
    <property type="entry name" value="TPR-like_helical_dom_sf"/>
</dbReference>
<keyword evidence="2" id="KW-1133">Transmembrane helix</keyword>